<keyword evidence="2" id="KW-0158">Chromosome</keyword>
<comment type="subcellular location">
    <subcellularLocation>
        <location evidence="1">Chromosome</location>
        <location evidence="1">Telomere</location>
    </subcellularLocation>
</comment>
<reference evidence="6" key="1">
    <citation type="journal article" date="2014" name="Nat. Commun.">
        <title>The emerging biofuel crop Camelina sativa retains a highly undifferentiated hexaploid genome structure.</title>
        <authorList>
            <person name="Kagale S."/>
            <person name="Koh C."/>
            <person name="Nixon J."/>
            <person name="Bollina V."/>
            <person name="Clarke W.E."/>
            <person name="Tuteja R."/>
            <person name="Spillane C."/>
            <person name="Robinson S.J."/>
            <person name="Links M.G."/>
            <person name="Clarke C."/>
            <person name="Higgins E.E."/>
            <person name="Huebert T."/>
            <person name="Sharpe A.G."/>
            <person name="Parkin I.A."/>
        </authorList>
    </citation>
    <scope>NUCLEOTIDE SEQUENCE [LARGE SCALE GENOMIC DNA]</scope>
    <source>
        <strain evidence="6">cv. DH55</strain>
    </source>
</reference>
<dbReference type="RefSeq" id="XP_010488745.1">
    <property type="nucleotide sequence ID" value="XM_010490443.2"/>
</dbReference>
<gene>
    <name evidence="7" type="primary">LOC104766537</name>
</gene>
<evidence type="ECO:0000256" key="1">
    <source>
        <dbReference type="ARBA" id="ARBA00004574"/>
    </source>
</evidence>
<reference evidence="7" key="2">
    <citation type="submission" date="2025-08" db="UniProtKB">
        <authorList>
            <consortium name="RefSeq"/>
        </authorList>
    </citation>
    <scope>IDENTIFICATION</scope>
    <source>
        <tissue evidence="7">Leaf</tissue>
    </source>
</reference>
<dbReference type="Gene3D" id="2.40.50.140">
    <property type="entry name" value="Nucleic acid-binding proteins"/>
    <property type="match status" value="2"/>
</dbReference>
<dbReference type="PANTHER" id="PTHR14513">
    <property type="entry name" value="PROTECTION OF TELOMERES 1"/>
    <property type="match status" value="1"/>
</dbReference>
<proteinExistence type="predicted"/>
<keyword evidence="3" id="KW-0779">Telomere</keyword>
<feature type="domain" description="Telomeric single stranded DNA binding POT1/Cdc13" evidence="5">
    <location>
        <begin position="10"/>
        <end position="149"/>
    </location>
</feature>
<evidence type="ECO:0000313" key="7">
    <source>
        <dbReference type="RefSeq" id="XP_010488745.1"/>
    </source>
</evidence>
<dbReference type="CDD" id="cd04497">
    <property type="entry name" value="hPOT1_OB1_like"/>
    <property type="match status" value="1"/>
</dbReference>
<dbReference type="Pfam" id="PF25507">
    <property type="entry name" value="OB_POT1A"/>
    <property type="match status" value="1"/>
</dbReference>
<evidence type="ECO:0000313" key="6">
    <source>
        <dbReference type="Proteomes" id="UP000694864"/>
    </source>
</evidence>
<dbReference type="SMART" id="SM00976">
    <property type="entry name" value="Telo_bind"/>
    <property type="match status" value="1"/>
</dbReference>
<dbReference type="InterPro" id="IPR057620">
    <property type="entry name" value="POT1A/B-like_OB"/>
</dbReference>
<evidence type="ECO:0000256" key="4">
    <source>
        <dbReference type="ARBA" id="ARBA00023125"/>
    </source>
</evidence>
<dbReference type="GeneID" id="104766537"/>
<dbReference type="PANTHER" id="PTHR14513:SF0">
    <property type="entry name" value="PROTECTION OF TELOMERES PROTEIN 1"/>
    <property type="match status" value="1"/>
</dbReference>
<evidence type="ECO:0000256" key="2">
    <source>
        <dbReference type="ARBA" id="ARBA00022454"/>
    </source>
</evidence>
<organism evidence="6 7">
    <name type="scientific">Camelina sativa</name>
    <name type="common">False flax</name>
    <name type="synonym">Myagrum sativum</name>
    <dbReference type="NCBI Taxonomy" id="90675"/>
    <lineage>
        <taxon>Eukaryota</taxon>
        <taxon>Viridiplantae</taxon>
        <taxon>Streptophyta</taxon>
        <taxon>Embryophyta</taxon>
        <taxon>Tracheophyta</taxon>
        <taxon>Spermatophyta</taxon>
        <taxon>Magnoliopsida</taxon>
        <taxon>eudicotyledons</taxon>
        <taxon>Gunneridae</taxon>
        <taxon>Pentapetalae</taxon>
        <taxon>rosids</taxon>
        <taxon>malvids</taxon>
        <taxon>Brassicales</taxon>
        <taxon>Brassicaceae</taxon>
        <taxon>Camelineae</taxon>
        <taxon>Camelina</taxon>
    </lineage>
</organism>
<evidence type="ECO:0000259" key="5">
    <source>
        <dbReference type="SMART" id="SM00976"/>
    </source>
</evidence>
<evidence type="ECO:0000256" key="3">
    <source>
        <dbReference type="ARBA" id="ARBA00022895"/>
    </source>
</evidence>
<dbReference type="Pfam" id="PF02765">
    <property type="entry name" value="POT1"/>
    <property type="match status" value="1"/>
</dbReference>
<dbReference type="InterPro" id="IPR011564">
    <property type="entry name" value="Telomer_end-bd_POT1/Cdc13"/>
</dbReference>
<dbReference type="InterPro" id="IPR028389">
    <property type="entry name" value="POT1"/>
</dbReference>
<name>A0ABM0XP02_CAMSA</name>
<dbReference type="SUPFAM" id="SSF50249">
    <property type="entry name" value="Nucleic acid-binding proteins"/>
    <property type="match status" value="2"/>
</dbReference>
<sequence length="469" mass="53675">MARKRESPKLVKIKDAINLINQRVSLIGIVIEQREPKQCRNNDWICTLRVIDDTYPSPGFTVNVFSNTLEQLPQIKNYDDMILFTRIKMQTFDSGKRVNAACDRWVASFALFEGGGTGKDFVCYQCSSNFHEEEALYKSSMDDLRKVFAGSSGFLKAQSSIYRVTPCSQEKISFLREIKNGKCFDLVCKILHADEQMSTVFVWDGTDAPPAFILATGVEEDEAFSSLSVNTFLSRDTLLSFPTLGTILRVSLSSHLFHQVKPGDWVKLYHLHCEVDRGSWVGKVTNSTKVRRAQDDCLVEKIMRIYDKRIASKLGHIPYWSFPSPPGLTETDDNCAPFVSLMDIITFPKVTCKYKCIVRVVAAYPWQVEDFCSDENRRHRVLLTLEDPIATLGAFLCDKEAEYFWGLGFQDTQILRNKRNRLLGIRGFSNLGAPRNPPWIECCIFSYYTHKADPWTTRKYRIFGTRLLD</sequence>
<keyword evidence="4" id="KW-0238">DNA-binding</keyword>
<protein>
    <submittedName>
        <fullName evidence="7">Protection of telomeres protein 1a isoform X1</fullName>
    </submittedName>
</protein>
<keyword evidence="6" id="KW-1185">Reference proteome</keyword>
<dbReference type="Proteomes" id="UP000694864">
    <property type="component" value="Chromosome 19"/>
</dbReference>
<dbReference type="InterPro" id="IPR012340">
    <property type="entry name" value="NA-bd_OB-fold"/>
</dbReference>
<accession>A0ABM0XP02</accession>